<protein>
    <submittedName>
        <fullName evidence="2">Uncharacterized protein</fullName>
    </submittedName>
</protein>
<reference evidence="2" key="1">
    <citation type="journal article" date="2022" name="bioRxiv">
        <title>Sequencing and chromosome-scale assembly of the giantPleurodeles waltlgenome.</title>
        <authorList>
            <person name="Brown T."/>
            <person name="Elewa A."/>
            <person name="Iarovenko S."/>
            <person name="Subramanian E."/>
            <person name="Araus A.J."/>
            <person name="Petzold A."/>
            <person name="Susuki M."/>
            <person name="Suzuki K.-i.T."/>
            <person name="Hayashi T."/>
            <person name="Toyoda A."/>
            <person name="Oliveira C."/>
            <person name="Osipova E."/>
            <person name="Leigh N.D."/>
            <person name="Simon A."/>
            <person name="Yun M.H."/>
        </authorList>
    </citation>
    <scope>NUCLEOTIDE SEQUENCE</scope>
    <source>
        <strain evidence="2">20211129_DDA</strain>
        <tissue evidence="2">Liver</tissue>
    </source>
</reference>
<organism evidence="2 3">
    <name type="scientific">Pleurodeles waltl</name>
    <name type="common">Iberian ribbed newt</name>
    <dbReference type="NCBI Taxonomy" id="8319"/>
    <lineage>
        <taxon>Eukaryota</taxon>
        <taxon>Metazoa</taxon>
        <taxon>Chordata</taxon>
        <taxon>Craniata</taxon>
        <taxon>Vertebrata</taxon>
        <taxon>Euteleostomi</taxon>
        <taxon>Amphibia</taxon>
        <taxon>Batrachia</taxon>
        <taxon>Caudata</taxon>
        <taxon>Salamandroidea</taxon>
        <taxon>Salamandridae</taxon>
        <taxon>Pleurodelinae</taxon>
        <taxon>Pleurodeles</taxon>
    </lineage>
</organism>
<evidence type="ECO:0000313" key="3">
    <source>
        <dbReference type="Proteomes" id="UP001066276"/>
    </source>
</evidence>
<keyword evidence="3" id="KW-1185">Reference proteome</keyword>
<feature type="compositionally biased region" description="Polar residues" evidence="1">
    <location>
        <begin position="54"/>
        <end position="66"/>
    </location>
</feature>
<sequence length="78" mass="8076">MGCPSTEERLRGRNSDGTAMEPARVGPPRIQISPLLAPAARLHRDYKLNGGLDATNSTRAADNQAISGGSSQGDQGSA</sequence>
<dbReference type="EMBL" id="JANPWB010000002">
    <property type="protein sequence ID" value="KAJ1204602.1"/>
    <property type="molecule type" value="Genomic_DNA"/>
</dbReference>
<feature type="region of interest" description="Disordered" evidence="1">
    <location>
        <begin position="49"/>
        <end position="78"/>
    </location>
</feature>
<name>A0AAV7VWE7_PLEWA</name>
<comment type="caution">
    <text evidence="2">The sequence shown here is derived from an EMBL/GenBank/DDBJ whole genome shotgun (WGS) entry which is preliminary data.</text>
</comment>
<evidence type="ECO:0000256" key="1">
    <source>
        <dbReference type="SAM" id="MobiDB-lite"/>
    </source>
</evidence>
<evidence type="ECO:0000313" key="2">
    <source>
        <dbReference type="EMBL" id="KAJ1204602.1"/>
    </source>
</evidence>
<dbReference type="Proteomes" id="UP001066276">
    <property type="component" value="Chromosome 1_2"/>
</dbReference>
<gene>
    <name evidence="2" type="ORF">NDU88_000047</name>
</gene>
<feature type="compositionally biased region" description="Basic and acidic residues" evidence="1">
    <location>
        <begin position="1"/>
        <end position="14"/>
    </location>
</feature>
<dbReference type="AlphaFoldDB" id="A0AAV7VWE7"/>
<feature type="region of interest" description="Disordered" evidence="1">
    <location>
        <begin position="1"/>
        <end position="30"/>
    </location>
</feature>
<proteinExistence type="predicted"/>
<accession>A0AAV7VWE7</accession>
<feature type="compositionally biased region" description="Low complexity" evidence="1">
    <location>
        <begin position="67"/>
        <end position="78"/>
    </location>
</feature>